<proteinExistence type="predicted"/>
<sequence length="54" mass="6128">MEKESRKQDSEIVAVLDISDNKTDVEKIEKDLALNLNLLVCKLLKSANDEKLVQ</sequence>
<reference evidence="1 2" key="1">
    <citation type="submission" date="2024-02" db="EMBL/GenBank/DDBJ databases">
        <authorList>
            <person name="Vignale AGUSTIN F."/>
            <person name="Sosa J E."/>
            <person name="Modenutti C."/>
        </authorList>
    </citation>
    <scope>NUCLEOTIDE SEQUENCE [LARGE SCALE GENOMIC DNA]</scope>
</reference>
<keyword evidence="2" id="KW-1185">Reference proteome</keyword>
<comment type="caution">
    <text evidence="1">The sequence shown here is derived from an EMBL/GenBank/DDBJ whole genome shotgun (WGS) entry which is preliminary data.</text>
</comment>
<dbReference type="AlphaFoldDB" id="A0ABC8S1M7"/>
<evidence type="ECO:0000313" key="1">
    <source>
        <dbReference type="EMBL" id="CAK9149700.1"/>
    </source>
</evidence>
<organism evidence="1 2">
    <name type="scientific">Ilex paraguariensis</name>
    <name type="common">yerba mate</name>
    <dbReference type="NCBI Taxonomy" id="185542"/>
    <lineage>
        <taxon>Eukaryota</taxon>
        <taxon>Viridiplantae</taxon>
        <taxon>Streptophyta</taxon>
        <taxon>Embryophyta</taxon>
        <taxon>Tracheophyta</taxon>
        <taxon>Spermatophyta</taxon>
        <taxon>Magnoliopsida</taxon>
        <taxon>eudicotyledons</taxon>
        <taxon>Gunneridae</taxon>
        <taxon>Pentapetalae</taxon>
        <taxon>asterids</taxon>
        <taxon>campanulids</taxon>
        <taxon>Aquifoliales</taxon>
        <taxon>Aquifoliaceae</taxon>
        <taxon>Ilex</taxon>
    </lineage>
</organism>
<evidence type="ECO:0000313" key="2">
    <source>
        <dbReference type="Proteomes" id="UP001642360"/>
    </source>
</evidence>
<accession>A0ABC8S1M7</accession>
<gene>
    <name evidence="1" type="ORF">ILEXP_LOCUS17767</name>
</gene>
<dbReference type="EMBL" id="CAUOFW020001925">
    <property type="protein sequence ID" value="CAK9149700.1"/>
    <property type="molecule type" value="Genomic_DNA"/>
</dbReference>
<dbReference type="Proteomes" id="UP001642360">
    <property type="component" value="Unassembled WGS sequence"/>
</dbReference>
<protein>
    <submittedName>
        <fullName evidence="1">Uncharacterized protein</fullName>
    </submittedName>
</protein>
<name>A0ABC8S1M7_9AQUA</name>
<feature type="non-terminal residue" evidence="1">
    <location>
        <position position="54"/>
    </location>
</feature>